<dbReference type="EMBL" id="JBCNJP010000012">
    <property type="protein sequence ID" value="KAK9069815.1"/>
    <property type="molecule type" value="Genomic_DNA"/>
</dbReference>
<evidence type="ECO:0000256" key="1">
    <source>
        <dbReference type="SAM" id="MobiDB-lite"/>
    </source>
</evidence>
<dbReference type="Proteomes" id="UP001408789">
    <property type="component" value="Unassembled WGS sequence"/>
</dbReference>
<feature type="compositionally biased region" description="Acidic residues" evidence="1">
    <location>
        <begin position="80"/>
        <end position="152"/>
    </location>
</feature>
<name>A0AAP0DBE7_9ASTR</name>
<dbReference type="PANTHER" id="PTHR35711:SF10">
    <property type="match status" value="1"/>
</dbReference>
<feature type="region of interest" description="Disordered" evidence="1">
    <location>
        <begin position="61"/>
        <end position="160"/>
    </location>
</feature>
<sequence>MEVERLFYGSGGAPAVEAFNLMVHTVVAAEKSIYWLLFLVGSIPNTAVALRDLLEAENRFPFSDLNKVSSPDAECKDSGEQDDDSDDDDPDASDDSDDDMEDSSGEDDDDDDEQGDADSESDTSDDEDEDDDDDDDDEDDDEEDDEDEEEDNQPPFKKTK</sequence>
<dbReference type="AlphaFoldDB" id="A0AAP0DBE7"/>
<reference evidence="2 3" key="1">
    <citation type="submission" date="2024-04" db="EMBL/GenBank/DDBJ databases">
        <title>The reference genome of an endangered Asteraceae, Deinandra increscens subsp. villosa, native to the Central Coast of California.</title>
        <authorList>
            <person name="Guilliams M."/>
            <person name="Hasenstab-Lehman K."/>
            <person name="Meyer R."/>
            <person name="Mcevoy S."/>
        </authorList>
    </citation>
    <scope>NUCLEOTIDE SEQUENCE [LARGE SCALE GENOMIC DNA]</scope>
    <source>
        <tissue evidence="2">Leaf</tissue>
    </source>
</reference>
<keyword evidence="3" id="KW-1185">Reference proteome</keyword>
<comment type="caution">
    <text evidence="2">The sequence shown here is derived from an EMBL/GenBank/DDBJ whole genome shotgun (WGS) entry which is preliminary data.</text>
</comment>
<dbReference type="PANTHER" id="PTHR35711">
    <property type="entry name" value="EXPRESSED PROTEIN"/>
    <property type="match status" value="1"/>
</dbReference>
<organism evidence="2 3">
    <name type="scientific">Deinandra increscens subsp. villosa</name>
    <dbReference type="NCBI Taxonomy" id="3103831"/>
    <lineage>
        <taxon>Eukaryota</taxon>
        <taxon>Viridiplantae</taxon>
        <taxon>Streptophyta</taxon>
        <taxon>Embryophyta</taxon>
        <taxon>Tracheophyta</taxon>
        <taxon>Spermatophyta</taxon>
        <taxon>Magnoliopsida</taxon>
        <taxon>eudicotyledons</taxon>
        <taxon>Gunneridae</taxon>
        <taxon>Pentapetalae</taxon>
        <taxon>asterids</taxon>
        <taxon>campanulids</taxon>
        <taxon>Asterales</taxon>
        <taxon>Asteraceae</taxon>
        <taxon>Asteroideae</taxon>
        <taxon>Heliantheae alliance</taxon>
        <taxon>Madieae</taxon>
        <taxon>Madiinae</taxon>
        <taxon>Deinandra</taxon>
    </lineage>
</organism>
<accession>A0AAP0DBE7</accession>
<gene>
    <name evidence="2" type="ORF">SSX86_010211</name>
</gene>
<protein>
    <submittedName>
        <fullName evidence="2">Uncharacterized protein</fullName>
    </submittedName>
</protein>
<evidence type="ECO:0000313" key="2">
    <source>
        <dbReference type="EMBL" id="KAK9069815.1"/>
    </source>
</evidence>
<evidence type="ECO:0000313" key="3">
    <source>
        <dbReference type="Proteomes" id="UP001408789"/>
    </source>
</evidence>
<proteinExistence type="predicted"/>